<dbReference type="InterPro" id="IPR011577">
    <property type="entry name" value="Cyt_b561_bac/Ni-Hgenase"/>
</dbReference>
<feature type="transmembrane region" description="Helical" evidence="6">
    <location>
        <begin position="111"/>
        <end position="133"/>
    </location>
</feature>
<feature type="domain" description="Cytochrome b561 bacterial/Ni-hydrogenase" evidence="7">
    <location>
        <begin position="21"/>
        <end position="196"/>
    </location>
</feature>
<feature type="transmembrane region" description="Helical" evidence="6">
    <location>
        <begin position="23"/>
        <end position="42"/>
    </location>
</feature>
<evidence type="ECO:0000256" key="6">
    <source>
        <dbReference type="SAM" id="Phobius"/>
    </source>
</evidence>
<accession>A0A1I4DQE5</accession>
<dbReference type="RefSeq" id="WP_093522366.1">
    <property type="nucleotide sequence ID" value="NZ_FOSK01000012.1"/>
</dbReference>
<evidence type="ECO:0000313" key="9">
    <source>
        <dbReference type="Proteomes" id="UP000199598"/>
    </source>
</evidence>
<gene>
    <name evidence="8" type="ORF">SAMN04488518_11299</name>
</gene>
<name>A0A1I4DQE5_9HYPH</name>
<evidence type="ECO:0000256" key="4">
    <source>
        <dbReference type="ARBA" id="ARBA00022989"/>
    </source>
</evidence>
<feature type="transmembrane region" description="Helical" evidence="6">
    <location>
        <begin position="162"/>
        <end position="184"/>
    </location>
</feature>
<keyword evidence="3 6" id="KW-0812">Transmembrane</keyword>
<keyword evidence="4 6" id="KW-1133">Transmembrane helix</keyword>
<dbReference type="EMBL" id="FOSK01000012">
    <property type="protein sequence ID" value="SFK95213.1"/>
    <property type="molecule type" value="Genomic_DNA"/>
</dbReference>
<dbReference type="SUPFAM" id="SSF81342">
    <property type="entry name" value="Transmembrane di-heme cytochromes"/>
    <property type="match status" value="1"/>
</dbReference>
<evidence type="ECO:0000256" key="2">
    <source>
        <dbReference type="ARBA" id="ARBA00022475"/>
    </source>
</evidence>
<organism evidence="8 9">
    <name type="scientific">Pseudovibrio ascidiaceicola</name>
    <dbReference type="NCBI Taxonomy" id="285279"/>
    <lineage>
        <taxon>Bacteria</taxon>
        <taxon>Pseudomonadati</taxon>
        <taxon>Pseudomonadota</taxon>
        <taxon>Alphaproteobacteria</taxon>
        <taxon>Hyphomicrobiales</taxon>
        <taxon>Stappiaceae</taxon>
        <taxon>Pseudovibrio</taxon>
    </lineage>
</organism>
<keyword evidence="5 6" id="KW-0472">Membrane</keyword>
<dbReference type="Pfam" id="PF01292">
    <property type="entry name" value="Ni_hydr_CYTB"/>
    <property type="match status" value="1"/>
</dbReference>
<comment type="caution">
    <text evidence="8">The sequence shown here is derived from an EMBL/GenBank/DDBJ whole genome shotgun (WGS) entry which is preliminary data.</text>
</comment>
<dbReference type="InterPro" id="IPR016174">
    <property type="entry name" value="Di-haem_cyt_TM"/>
</dbReference>
<evidence type="ECO:0000256" key="5">
    <source>
        <dbReference type="ARBA" id="ARBA00023136"/>
    </source>
</evidence>
<dbReference type="InterPro" id="IPR051542">
    <property type="entry name" value="Hydrogenase_cytochrome"/>
</dbReference>
<feature type="transmembrane region" description="Helical" evidence="6">
    <location>
        <begin position="54"/>
        <end position="73"/>
    </location>
</feature>
<evidence type="ECO:0000259" key="7">
    <source>
        <dbReference type="Pfam" id="PF01292"/>
    </source>
</evidence>
<sequence>MTAASTDHLLEAQAKKGIRIWDLPLRVFHWLFAGCVAAAWGLGKFGPDVMTLHFWFGYAVLALIAFRLIWGFIGSETARFSSFIYSPKALLCYIAKLPKRQMSNWKGHNPLGGLFVFLLLGVIGAQAALGLFADPEDYINVGPLASWVGIDSARTALAWHGILARATLILVVLHVAAIFFYRLWKREDLVTPMVTGYRKGK</sequence>
<reference evidence="8 9" key="1">
    <citation type="submission" date="2016-10" db="EMBL/GenBank/DDBJ databases">
        <authorList>
            <person name="Varghese N."/>
            <person name="Submissions S."/>
        </authorList>
    </citation>
    <scope>NUCLEOTIDE SEQUENCE [LARGE SCALE GENOMIC DNA]</scope>
    <source>
        <strain evidence="8 9">DSM 16392</strain>
    </source>
</reference>
<dbReference type="PANTHER" id="PTHR30485">
    <property type="entry name" value="NI/FE-HYDROGENASE 1 B-TYPE CYTOCHROME SUBUNIT"/>
    <property type="match status" value="1"/>
</dbReference>
<evidence type="ECO:0000256" key="1">
    <source>
        <dbReference type="ARBA" id="ARBA00004651"/>
    </source>
</evidence>
<proteinExistence type="predicted"/>
<keyword evidence="9" id="KW-1185">Reference proteome</keyword>
<keyword evidence="2" id="KW-1003">Cell membrane</keyword>
<dbReference type="Proteomes" id="UP000199598">
    <property type="component" value="Unassembled WGS sequence"/>
</dbReference>
<evidence type="ECO:0000313" key="8">
    <source>
        <dbReference type="EMBL" id="SFK95213.1"/>
    </source>
</evidence>
<protein>
    <submittedName>
        <fullName evidence="8">Cytochrome b</fullName>
    </submittedName>
</protein>
<dbReference type="PANTHER" id="PTHR30485:SF2">
    <property type="entry name" value="BLL0597 PROTEIN"/>
    <property type="match status" value="1"/>
</dbReference>
<evidence type="ECO:0000256" key="3">
    <source>
        <dbReference type="ARBA" id="ARBA00022692"/>
    </source>
</evidence>
<comment type="subcellular location">
    <subcellularLocation>
        <location evidence="1">Cell membrane</location>
        <topology evidence="1">Multi-pass membrane protein</topology>
    </subcellularLocation>
</comment>
<dbReference type="Gene3D" id="1.20.950.20">
    <property type="entry name" value="Transmembrane di-heme cytochromes, Chain C"/>
    <property type="match status" value="1"/>
</dbReference>